<reference evidence="1" key="3">
    <citation type="submission" date="2021-05" db="UniProtKB">
        <authorList>
            <consortium name="EnsemblPlants"/>
        </authorList>
    </citation>
    <scope>IDENTIFICATION</scope>
    <source>
        <strain evidence="1">cv. B73</strain>
    </source>
</reference>
<proteinExistence type="predicted"/>
<reference evidence="2" key="1">
    <citation type="submission" date="2015-12" db="EMBL/GenBank/DDBJ databases">
        <title>Update maize B73 reference genome by single molecule sequencing technologies.</title>
        <authorList>
            <consortium name="Maize Genome Sequencing Project"/>
            <person name="Ware D."/>
        </authorList>
    </citation>
    <scope>NUCLEOTIDE SEQUENCE [LARGE SCALE GENOMIC DNA]</scope>
    <source>
        <strain evidence="2">cv. B73</strain>
    </source>
</reference>
<sequence length="129" mass="14523">MIQSKEEASSHRSQRVGVRWRRRPSWNMKPRVEDEDSLCSTALHCKLLYTSACVCVVVRPPGGRRRPHPMATVASLSDAELADAEPERLRLHVNLLSIKAISNKLISTCLSCVDWACYMHDRLAHTAGE</sequence>
<name>A0A804M141_MAIZE</name>
<dbReference type="EnsemblPlants" id="Zm00001eb051230_T002">
    <property type="protein sequence ID" value="Zm00001eb051230_P002"/>
    <property type="gene ID" value="Zm00001eb051230"/>
</dbReference>
<dbReference type="Proteomes" id="UP000007305">
    <property type="component" value="Chromosome 1"/>
</dbReference>
<evidence type="ECO:0000313" key="1">
    <source>
        <dbReference type="EnsemblPlants" id="Zm00001eb051230_P001"/>
    </source>
</evidence>
<evidence type="ECO:0000313" key="2">
    <source>
        <dbReference type="Proteomes" id="UP000007305"/>
    </source>
</evidence>
<dbReference type="Gramene" id="Zm00001eb051230_T002">
    <property type="protein sequence ID" value="Zm00001eb051230_P002"/>
    <property type="gene ID" value="Zm00001eb051230"/>
</dbReference>
<dbReference type="EnsemblPlants" id="Zm00001eb051230_T001">
    <property type="protein sequence ID" value="Zm00001eb051230_P001"/>
    <property type="gene ID" value="Zm00001eb051230"/>
</dbReference>
<dbReference type="Gramene" id="Zm00001eb051230_T001">
    <property type="protein sequence ID" value="Zm00001eb051230_P001"/>
    <property type="gene ID" value="Zm00001eb051230"/>
</dbReference>
<protein>
    <submittedName>
        <fullName evidence="1">Uncharacterized protein</fullName>
    </submittedName>
</protein>
<organism evidence="1 2">
    <name type="scientific">Zea mays</name>
    <name type="common">Maize</name>
    <dbReference type="NCBI Taxonomy" id="4577"/>
    <lineage>
        <taxon>Eukaryota</taxon>
        <taxon>Viridiplantae</taxon>
        <taxon>Streptophyta</taxon>
        <taxon>Embryophyta</taxon>
        <taxon>Tracheophyta</taxon>
        <taxon>Spermatophyta</taxon>
        <taxon>Magnoliopsida</taxon>
        <taxon>Liliopsida</taxon>
        <taxon>Poales</taxon>
        <taxon>Poaceae</taxon>
        <taxon>PACMAD clade</taxon>
        <taxon>Panicoideae</taxon>
        <taxon>Andropogonodae</taxon>
        <taxon>Andropogoneae</taxon>
        <taxon>Tripsacinae</taxon>
        <taxon>Zea</taxon>
    </lineage>
</organism>
<reference evidence="1" key="2">
    <citation type="submission" date="2019-07" db="EMBL/GenBank/DDBJ databases">
        <authorList>
            <person name="Seetharam A."/>
            <person name="Woodhouse M."/>
            <person name="Cannon E."/>
        </authorList>
    </citation>
    <scope>NUCLEOTIDE SEQUENCE [LARGE SCALE GENOMIC DNA]</scope>
    <source>
        <strain evidence="1">cv. B73</strain>
    </source>
</reference>
<keyword evidence="2" id="KW-1185">Reference proteome</keyword>
<dbReference type="AlphaFoldDB" id="A0A804M141"/>
<accession>A0A804M141</accession>